<reference evidence="6 7" key="1">
    <citation type="journal article" date="2019" name="Nat. Plants">
        <title>Stout camphor tree genome fills gaps in understanding of flowering plant genome evolution.</title>
        <authorList>
            <person name="Chaw S.M."/>
            <person name="Liu Y.C."/>
            <person name="Wu Y.W."/>
            <person name="Wang H.Y."/>
            <person name="Lin C.I."/>
            <person name="Wu C.S."/>
            <person name="Ke H.M."/>
            <person name="Chang L.Y."/>
            <person name="Hsu C.Y."/>
            <person name="Yang H.T."/>
            <person name="Sudianto E."/>
            <person name="Hsu M.H."/>
            <person name="Wu K.P."/>
            <person name="Wang L.N."/>
            <person name="Leebens-Mack J.H."/>
            <person name="Tsai I.J."/>
        </authorList>
    </citation>
    <scope>NUCLEOTIDE SEQUENCE [LARGE SCALE GENOMIC DNA]</scope>
    <source>
        <strain evidence="7">cv. Chaw 1501</strain>
        <tissue evidence="6">Young leaves</tissue>
    </source>
</reference>
<dbReference type="OrthoDB" id="1600564at2759"/>
<comment type="caution">
    <text evidence="6">The sequence shown here is derived from an EMBL/GenBank/DDBJ whole genome shotgun (WGS) entry which is preliminary data.</text>
</comment>
<keyword evidence="2 5" id="KW-0732">Signal</keyword>
<dbReference type="InterPro" id="IPR036514">
    <property type="entry name" value="SGNH_hydro_sf"/>
</dbReference>
<evidence type="ECO:0000256" key="4">
    <source>
        <dbReference type="ARBA" id="ARBA00023180"/>
    </source>
</evidence>
<gene>
    <name evidence="6" type="ORF">CKAN_01171500</name>
</gene>
<evidence type="ECO:0000256" key="5">
    <source>
        <dbReference type="SAM" id="SignalP"/>
    </source>
</evidence>
<dbReference type="CDD" id="cd01837">
    <property type="entry name" value="SGNH_plant_lipase_like"/>
    <property type="match status" value="1"/>
</dbReference>
<dbReference type="Pfam" id="PF00657">
    <property type="entry name" value="Lipase_GDSL"/>
    <property type="match status" value="1"/>
</dbReference>
<dbReference type="Gene3D" id="3.40.50.1110">
    <property type="entry name" value="SGNH hydrolase"/>
    <property type="match status" value="1"/>
</dbReference>
<dbReference type="AlphaFoldDB" id="A0A3S3MG38"/>
<accession>A0A3S3MG38</accession>
<evidence type="ECO:0000256" key="2">
    <source>
        <dbReference type="ARBA" id="ARBA00022729"/>
    </source>
</evidence>
<dbReference type="InterPro" id="IPR035669">
    <property type="entry name" value="SGNH_plant_lipase-like"/>
</dbReference>
<dbReference type="InterPro" id="IPR001087">
    <property type="entry name" value="GDSL"/>
</dbReference>
<feature type="signal peptide" evidence="5">
    <location>
        <begin position="1"/>
        <end position="22"/>
    </location>
</feature>
<dbReference type="PANTHER" id="PTHR22835:SF588">
    <property type="entry name" value="ALPHA-L-FUCOSIDASE 3"/>
    <property type="match status" value="1"/>
</dbReference>
<evidence type="ECO:0000256" key="1">
    <source>
        <dbReference type="ARBA" id="ARBA00008668"/>
    </source>
</evidence>
<evidence type="ECO:0000256" key="3">
    <source>
        <dbReference type="ARBA" id="ARBA00022801"/>
    </source>
</evidence>
<name>A0A3S3MG38_9MAGN</name>
<dbReference type="PANTHER" id="PTHR22835">
    <property type="entry name" value="ZINC FINGER FYVE DOMAIN CONTAINING PROTEIN"/>
    <property type="match status" value="1"/>
</dbReference>
<dbReference type="Proteomes" id="UP000283530">
    <property type="component" value="Unassembled WGS sequence"/>
</dbReference>
<keyword evidence="3" id="KW-0378">Hydrolase</keyword>
<evidence type="ECO:0000313" key="6">
    <source>
        <dbReference type="EMBL" id="RWR82975.1"/>
    </source>
</evidence>
<organism evidence="6 7">
    <name type="scientific">Cinnamomum micranthum f. kanehirae</name>
    <dbReference type="NCBI Taxonomy" id="337451"/>
    <lineage>
        <taxon>Eukaryota</taxon>
        <taxon>Viridiplantae</taxon>
        <taxon>Streptophyta</taxon>
        <taxon>Embryophyta</taxon>
        <taxon>Tracheophyta</taxon>
        <taxon>Spermatophyta</taxon>
        <taxon>Magnoliopsida</taxon>
        <taxon>Magnoliidae</taxon>
        <taxon>Laurales</taxon>
        <taxon>Lauraceae</taxon>
        <taxon>Cinnamomum</taxon>
    </lineage>
</organism>
<keyword evidence="4" id="KW-0325">Glycoprotein</keyword>
<protein>
    <submittedName>
        <fullName evidence="6">GDSL esterase/lipase-like protein</fullName>
    </submittedName>
</protein>
<feature type="chain" id="PRO_5018573029" evidence="5">
    <location>
        <begin position="23"/>
        <end position="382"/>
    </location>
</feature>
<dbReference type="EMBL" id="QPKB01000004">
    <property type="protein sequence ID" value="RWR82975.1"/>
    <property type="molecule type" value="Genomic_DNA"/>
</dbReference>
<comment type="similarity">
    <text evidence="1">Belongs to the 'GDSL' lipolytic enzyme family.</text>
</comment>
<sequence>MAFVTAFYFGILLLTVSNPTSASSSKECDFPAIFNFGDSISDTGGLSAMYTPVPWPYGISYFRMPAGRYSDGRLPIDLMANSLGLPFLHAYIDSIRANFSHGANFATSASTIRAQNTTFFQEGWSPFSLDVQIWQYNQFKSRSQLAYNQEGVFEKLLPKEEYFSRALYTFDIGSNDLTAANYINMSRVNVSYALTDMLNQYTAAIKDVYENGGRSFWIHNIGPLGCHAYILDAIPLPDDQLDQAGCAIPWNNVMMDFNRILKAIVVQLRKDLPLASFTYVDMYTVKYTLFSQYKKLGFEHNIRACCGRGGKYNYSRLSRCGTTTVVNGTESIVGPCKDPSAYVLWDGIHHTQAANEWVFKQIVDGKYSDPPIPLRMACHKQA</sequence>
<dbReference type="GO" id="GO:0016788">
    <property type="term" value="F:hydrolase activity, acting on ester bonds"/>
    <property type="evidence" value="ECO:0007669"/>
    <property type="project" value="InterPro"/>
</dbReference>
<evidence type="ECO:0000313" key="7">
    <source>
        <dbReference type="Proteomes" id="UP000283530"/>
    </source>
</evidence>
<proteinExistence type="inferred from homology"/>
<keyword evidence="7" id="KW-1185">Reference proteome</keyword>